<dbReference type="Pfam" id="PF04969">
    <property type="entry name" value="CS"/>
    <property type="match status" value="1"/>
</dbReference>
<dbReference type="SUPFAM" id="SSF48452">
    <property type="entry name" value="TPR-like"/>
    <property type="match status" value="1"/>
</dbReference>
<dbReference type="GO" id="GO:0005737">
    <property type="term" value="C:cytoplasm"/>
    <property type="evidence" value="ECO:0007669"/>
    <property type="project" value="UniProtKB-ARBA"/>
</dbReference>
<dbReference type="AlphaFoldDB" id="A0A9W4XB31"/>
<protein>
    <submittedName>
        <fullName evidence="6">Uncharacterized protein</fullName>
    </submittedName>
</protein>
<evidence type="ECO:0000259" key="5">
    <source>
        <dbReference type="PROSITE" id="PS51203"/>
    </source>
</evidence>
<feature type="repeat" description="TPR" evidence="2">
    <location>
        <begin position="77"/>
        <end position="110"/>
    </location>
</feature>
<dbReference type="OrthoDB" id="1898560at2759"/>
<evidence type="ECO:0000259" key="4">
    <source>
        <dbReference type="PROSITE" id="PS51048"/>
    </source>
</evidence>
<gene>
    <name evidence="6" type="ORF">CANVERA_P3524</name>
</gene>
<reference evidence="6" key="1">
    <citation type="submission" date="2022-12" db="EMBL/GenBank/DDBJ databases">
        <authorList>
            <person name="Brejova B."/>
        </authorList>
    </citation>
    <scope>NUCLEOTIDE SEQUENCE</scope>
</reference>
<dbReference type="InterPro" id="IPR011990">
    <property type="entry name" value="TPR-like_helical_dom_sf"/>
</dbReference>
<evidence type="ECO:0000256" key="2">
    <source>
        <dbReference type="PROSITE-ProRule" id="PRU00339"/>
    </source>
</evidence>
<comment type="similarity">
    <text evidence="1">Belongs to the SGT1 family.</text>
</comment>
<dbReference type="FunFam" id="2.60.40.790:FF:000012">
    <property type="entry name" value="SGT1 homolog, MIS12 kinetochore complex assembly cochaperone"/>
    <property type="match status" value="1"/>
</dbReference>
<evidence type="ECO:0000313" key="6">
    <source>
        <dbReference type="EMBL" id="CAI5759015.1"/>
    </source>
</evidence>
<feature type="region of interest" description="Disordered" evidence="3">
    <location>
        <begin position="262"/>
        <end position="288"/>
    </location>
</feature>
<dbReference type="PROSITE" id="PS50005">
    <property type="entry name" value="TPR"/>
    <property type="match status" value="1"/>
</dbReference>
<name>A0A9W4XB31_9ASCO</name>
<dbReference type="InterPro" id="IPR044563">
    <property type="entry name" value="Sgt1-like"/>
</dbReference>
<dbReference type="InterPro" id="IPR019734">
    <property type="entry name" value="TPR_rpt"/>
</dbReference>
<comment type="caution">
    <text evidence="6">The sequence shown here is derived from an EMBL/GenBank/DDBJ whole genome shotgun (WGS) entry which is preliminary data.</text>
</comment>
<dbReference type="InterPro" id="IPR007052">
    <property type="entry name" value="CS_dom"/>
</dbReference>
<dbReference type="InterPro" id="IPR007699">
    <property type="entry name" value="SGS_dom"/>
</dbReference>
<dbReference type="InterPro" id="IPR008978">
    <property type="entry name" value="HSP20-like_chaperone"/>
</dbReference>
<evidence type="ECO:0000313" key="7">
    <source>
        <dbReference type="Proteomes" id="UP001152885"/>
    </source>
</evidence>
<evidence type="ECO:0000256" key="3">
    <source>
        <dbReference type="SAM" id="MobiDB-lite"/>
    </source>
</evidence>
<dbReference type="Pfam" id="PF05002">
    <property type="entry name" value="SGS"/>
    <property type="match status" value="1"/>
</dbReference>
<accession>A0A9W4XB31</accession>
<dbReference type="PROSITE" id="PS51048">
    <property type="entry name" value="SGS"/>
    <property type="match status" value="1"/>
</dbReference>
<dbReference type="SUPFAM" id="SSF49764">
    <property type="entry name" value="HSP20-like chaperones"/>
    <property type="match status" value="1"/>
</dbReference>
<dbReference type="Gene3D" id="2.60.40.790">
    <property type="match status" value="1"/>
</dbReference>
<dbReference type="Proteomes" id="UP001152885">
    <property type="component" value="Unassembled WGS sequence"/>
</dbReference>
<feature type="domain" description="CS" evidence="5">
    <location>
        <begin position="173"/>
        <end position="263"/>
    </location>
</feature>
<keyword evidence="7" id="KW-1185">Reference proteome</keyword>
<keyword evidence="2" id="KW-0802">TPR repeat</keyword>
<feature type="compositionally biased region" description="Acidic residues" evidence="3">
    <location>
        <begin position="131"/>
        <end position="151"/>
    </location>
</feature>
<dbReference type="EMBL" id="CANTUO010000003">
    <property type="protein sequence ID" value="CAI5759015.1"/>
    <property type="molecule type" value="Genomic_DNA"/>
</dbReference>
<dbReference type="SMART" id="SM00028">
    <property type="entry name" value="TPR"/>
    <property type="match status" value="3"/>
</dbReference>
<dbReference type="CDD" id="cd06466">
    <property type="entry name" value="p23_CS_SGT1_like"/>
    <property type="match status" value="1"/>
</dbReference>
<feature type="domain" description="SGS" evidence="4">
    <location>
        <begin position="282"/>
        <end position="364"/>
    </location>
</feature>
<dbReference type="Gene3D" id="1.25.40.10">
    <property type="entry name" value="Tetratricopeptide repeat domain"/>
    <property type="match status" value="1"/>
</dbReference>
<evidence type="ECO:0000256" key="1">
    <source>
        <dbReference type="ARBA" id="ARBA00008509"/>
    </source>
</evidence>
<dbReference type="GO" id="GO:0051087">
    <property type="term" value="F:protein-folding chaperone binding"/>
    <property type="evidence" value="ECO:0007669"/>
    <property type="project" value="InterPro"/>
</dbReference>
<proteinExistence type="inferred from homology"/>
<dbReference type="PANTHER" id="PTHR45862">
    <property type="entry name" value="PROTEIN SGT1 HOMOLOG"/>
    <property type="match status" value="1"/>
</dbReference>
<feature type="region of interest" description="Disordered" evidence="3">
    <location>
        <begin position="127"/>
        <end position="158"/>
    </location>
</feature>
<sequence length="364" mass="42280">MTVESSIKKGDDLIKSKDYLGAIQSYSDAIKQNPSALNAFLKRSTAYQKLSNYGKSKEDISTAFTIANERGKRNEIGLCYYKLGLIYFGEKKLKMALKQFDKASEYDCKEATLEMWKNKTKYDLETHPEWNVDEEGDDEEEKEEEEEDAQVEEVSQKVSSSNFDEINKIAPLNIKIREDWYQTNDEIIITIYAKGVNKDKLKIEFESKSVSILFPSAANSEYNYNLDPLYKEIDAEKSSFKVYSTKLEIYLKKVENIKWPSLEKSEEEQEEEEAKVNESTPAYPTSSKKKVNWNKFKVDDDKDEEKDPNDFFKTIFKDVDEDSRRAMMKSYVQSNGTVLTTSWDEAKDKEFETSPPEGMVEKKW</sequence>
<feature type="compositionally biased region" description="Polar residues" evidence="3">
    <location>
        <begin position="277"/>
        <end position="286"/>
    </location>
</feature>
<dbReference type="PROSITE" id="PS51203">
    <property type="entry name" value="CS"/>
    <property type="match status" value="1"/>
</dbReference>
<organism evidence="6 7">
    <name type="scientific">Candida verbasci</name>
    <dbReference type="NCBI Taxonomy" id="1227364"/>
    <lineage>
        <taxon>Eukaryota</taxon>
        <taxon>Fungi</taxon>
        <taxon>Dikarya</taxon>
        <taxon>Ascomycota</taxon>
        <taxon>Saccharomycotina</taxon>
        <taxon>Pichiomycetes</taxon>
        <taxon>Debaryomycetaceae</taxon>
        <taxon>Candida/Lodderomyces clade</taxon>
        <taxon>Candida</taxon>
    </lineage>
</organism>